<dbReference type="AlphaFoldDB" id="A0A8J5QK59"/>
<reference evidence="3 4" key="1">
    <citation type="journal article" date="2021" name="DNA Res.">
        <title>Genome analysis of Candida subhashii reveals its hybrid nature and dual mitochondrial genome conformations.</title>
        <authorList>
            <person name="Mixao V."/>
            <person name="Hegedusova E."/>
            <person name="Saus E."/>
            <person name="Pryszcz L.P."/>
            <person name="Cillingova A."/>
            <person name="Nosek J."/>
            <person name="Gabaldon T."/>
        </authorList>
    </citation>
    <scope>NUCLEOTIDE SEQUENCE [LARGE SCALE GENOMIC DNA]</scope>
    <source>
        <strain evidence="3 4">CBS 10753</strain>
    </source>
</reference>
<sequence>MSNIFAEKVLTLPYELLYSILDNIPDEYLMQYIDFPTIGKVALDILSSNVIIFKESPRLIEDYLTDCRIEGELFPRDNSETKHSITFDLYGVLRFIVKYPHFRPHRLYVYEISDFEILRRICKWIVDEAKSVSISRRFCLGPELPGIVSECSNIDHLSTSNCQDVLAEIPSTVTEITYRKVSHLNPFFRPLPVPFLRVFPEHLINVDICVEVEDYFIPKLPNTLKRMHIEFSRKPQRNGEERPMGIDIEHLNNLHTASFEGIHSLAFGAFKAPKQLRNLHIEACTVHGDWRYLAQLTNLRSLQVAAGDIYTNIIAEFPTSLTDLVVDTETECIAETFEFPPRLVSLYLDHIELPVSYPEIQFPHTLKNLHLGLADKDYLLQELNLPELETLTLEANVLHLRILPKSLREFSYRYGNFFAAIRSELKEYTNLTSLSFNGLKLVGLDCRMPPNLENLDLRNNWLPEILLDYTKIRKLYACRNKLPHLNKASLKLPEGLLELHLNETDLHKEGEYSTFSVHPPVYEPCFPESLEFLSLGDSNITDAILNKLELSRCTKLKELSLHANYISSLSSRDFPKSLVFLDISSNRIKKIVDGDLSGFKSLRGINASNNTKLGSGLVDKPIVFPQSLEYINLSACRIPSNAVQNLVVNDCKNLKWVFLLANKPIPDLSNFLDAVQRFCPLISSVHVDDKNYIPFRSMGFSFLDRTYDHTLFQALKKRNLVSVEDGARYFDEIL</sequence>
<protein>
    <submittedName>
        <fullName evidence="3">Uncharacterized protein</fullName>
    </submittedName>
</protein>
<dbReference type="PANTHER" id="PTHR45712">
    <property type="entry name" value="AGAP008170-PA"/>
    <property type="match status" value="1"/>
</dbReference>
<dbReference type="Pfam" id="PF13855">
    <property type="entry name" value="LRR_8"/>
    <property type="match status" value="1"/>
</dbReference>
<dbReference type="PANTHER" id="PTHR45712:SF22">
    <property type="entry name" value="INSULIN-LIKE GROWTH FACTOR-BINDING PROTEIN COMPLEX ACID LABILE SUBUNIT"/>
    <property type="match status" value="1"/>
</dbReference>
<dbReference type="InterPro" id="IPR001611">
    <property type="entry name" value="Leu-rich_rpt"/>
</dbReference>
<evidence type="ECO:0000313" key="3">
    <source>
        <dbReference type="EMBL" id="KAG7662471.1"/>
    </source>
</evidence>
<evidence type="ECO:0000313" key="4">
    <source>
        <dbReference type="Proteomes" id="UP000694255"/>
    </source>
</evidence>
<dbReference type="GeneID" id="73470802"/>
<dbReference type="EMBL" id="JAGSYN010000178">
    <property type="protein sequence ID" value="KAG7662471.1"/>
    <property type="molecule type" value="Genomic_DNA"/>
</dbReference>
<dbReference type="RefSeq" id="XP_049262704.1">
    <property type="nucleotide sequence ID" value="XM_049407915.1"/>
</dbReference>
<organism evidence="3 4">
    <name type="scientific">[Candida] subhashii</name>
    <dbReference type="NCBI Taxonomy" id="561895"/>
    <lineage>
        <taxon>Eukaryota</taxon>
        <taxon>Fungi</taxon>
        <taxon>Dikarya</taxon>
        <taxon>Ascomycota</taxon>
        <taxon>Saccharomycotina</taxon>
        <taxon>Pichiomycetes</taxon>
        <taxon>Debaryomycetaceae</taxon>
        <taxon>Spathaspora</taxon>
    </lineage>
</organism>
<dbReference type="InterPro" id="IPR050333">
    <property type="entry name" value="SLRP"/>
</dbReference>
<keyword evidence="4" id="KW-1185">Reference proteome</keyword>
<dbReference type="PROSITE" id="PS51450">
    <property type="entry name" value="LRR"/>
    <property type="match status" value="1"/>
</dbReference>
<keyword evidence="2" id="KW-0677">Repeat</keyword>
<accession>A0A8J5QK59</accession>
<evidence type="ECO:0000256" key="2">
    <source>
        <dbReference type="ARBA" id="ARBA00022737"/>
    </source>
</evidence>
<dbReference type="Proteomes" id="UP000694255">
    <property type="component" value="Unassembled WGS sequence"/>
</dbReference>
<name>A0A8J5QK59_9ASCO</name>
<gene>
    <name evidence="3" type="ORF">J8A68_004002</name>
</gene>
<comment type="caution">
    <text evidence="3">The sequence shown here is derived from an EMBL/GenBank/DDBJ whole genome shotgun (WGS) entry which is preliminary data.</text>
</comment>
<keyword evidence="1" id="KW-0433">Leucine-rich repeat</keyword>
<proteinExistence type="predicted"/>
<evidence type="ECO:0000256" key="1">
    <source>
        <dbReference type="ARBA" id="ARBA00022614"/>
    </source>
</evidence>
<dbReference type="OrthoDB" id="4019115at2759"/>